<dbReference type="AlphaFoldDB" id="A0A561E751"/>
<dbReference type="Pfam" id="PF01047">
    <property type="entry name" value="MarR"/>
    <property type="match status" value="1"/>
</dbReference>
<reference evidence="5 6" key="1">
    <citation type="submission" date="2019-06" db="EMBL/GenBank/DDBJ databases">
        <title>Sequencing the genomes of 1000 actinobacteria strains.</title>
        <authorList>
            <person name="Klenk H.-P."/>
        </authorList>
    </citation>
    <scope>NUCLEOTIDE SEQUENCE [LARGE SCALE GENOMIC DNA]</scope>
    <source>
        <strain evidence="5 6">DSM 19560</strain>
    </source>
</reference>
<dbReference type="PROSITE" id="PS01117">
    <property type="entry name" value="HTH_MARR_1"/>
    <property type="match status" value="1"/>
</dbReference>
<accession>A0A561E751</accession>
<sequence>MSHSATQPERADDDSDNLVTALLTASRVLVGVSARSLAEVAESLTMTQFRLLVVLTNEGTVRLNQLAGSLGVNASTALRTVDRLVAADLVSRTENPNDRREVQLAATDAGYRIVERATDLRRAEIARIVEAMPVSRRREIVKALLAFNDAADEPAATNASPDW</sequence>
<evidence type="ECO:0000313" key="6">
    <source>
        <dbReference type="Proteomes" id="UP000318297"/>
    </source>
</evidence>
<dbReference type="InterPro" id="IPR000835">
    <property type="entry name" value="HTH_MarR-typ"/>
</dbReference>
<dbReference type="SMART" id="SM00347">
    <property type="entry name" value="HTH_MARR"/>
    <property type="match status" value="1"/>
</dbReference>
<evidence type="ECO:0000313" key="5">
    <source>
        <dbReference type="EMBL" id="TWE11439.1"/>
    </source>
</evidence>
<feature type="domain" description="HTH marR-type" evidence="4">
    <location>
        <begin position="15"/>
        <end position="146"/>
    </location>
</feature>
<keyword evidence="3" id="KW-0804">Transcription</keyword>
<dbReference type="InterPro" id="IPR039422">
    <property type="entry name" value="MarR/SlyA-like"/>
</dbReference>
<gene>
    <name evidence="5" type="ORF">BKA23_0206</name>
</gene>
<dbReference type="InterPro" id="IPR036390">
    <property type="entry name" value="WH_DNA-bd_sf"/>
</dbReference>
<evidence type="ECO:0000256" key="3">
    <source>
        <dbReference type="ARBA" id="ARBA00023163"/>
    </source>
</evidence>
<dbReference type="InterPro" id="IPR023187">
    <property type="entry name" value="Tscrpt_reg_MarR-type_CS"/>
</dbReference>
<dbReference type="PRINTS" id="PR00598">
    <property type="entry name" value="HTHMARR"/>
</dbReference>
<comment type="caution">
    <text evidence="5">The sequence shown here is derived from an EMBL/GenBank/DDBJ whole genome shotgun (WGS) entry which is preliminary data.</text>
</comment>
<evidence type="ECO:0000256" key="2">
    <source>
        <dbReference type="ARBA" id="ARBA00023125"/>
    </source>
</evidence>
<dbReference type="SUPFAM" id="SSF46785">
    <property type="entry name" value="Winged helix' DNA-binding domain"/>
    <property type="match status" value="1"/>
</dbReference>
<dbReference type="GO" id="GO:0003677">
    <property type="term" value="F:DNA binding"/>
    <property type="evidence" value="ECO:0007669"/>
    <property type="project" value="UniProtKB-KW"/>
</dbReference>
<dbReference type="GO" id="GO:0006950">
    <property type="term" value="P:response to stress"/>
    <property type="evidence" value="ECO:0007669"/>
    <property type="project" value="TreeGrafter"/>
</dbReference>
<name>A0A561E751_9MICO</name>
<evidence type="ECO:0000256" key="1">
    <source>
        <dbReference type="ARBA" id="ARBA00023015"/>
    </source>
</evidence>
<organism evidence="5 6">
    <name type="scientific">Rudaeicoccus suwonensis</name>
    <dbReference type="NCBI Taxonomy" id="657409"/>
    <lineage>
        <taxon>Bacteria</taxon>
        <taxon>Bacillati</taxon>
        <taxon>Actinomycetota</taxon>
        <taxon>Actinomycetes</taxon>
        <taxon>Micrococcales</taxon>
        <taxon>Dermacoccaceae</taxon>
        <taxon>Rudaeicoccus</taxon>
    </lineage>
</organism>
<protein>
    <submittedName>
        <fullName evidence="5">DNA-binding MarR family transcriptional regulator</fullName>
    </submittedName>
</protein>
<dbReference type="OrthoDB" id="3573114at2"/>
<keyword evidence="2 5" id="KW-0238">DNA-binding</keyword>
<dbReference type="Proteomes" id="UP000318297">
    <property type="component" value="Unassembled WGS sequence"/>
</dbReference>
<dbReference type="PROSITE" id="PS50995">
    <property type="entry name" value="HTH_MARR_2"/>
    <property type="match status" value="1"/>
</dbReference>
<dbReference type="GO" id="GO:0003700">
    <property type="term" value="F:DNA-binding transcription factor activity"/>
    <property type="evidence" value="ECO:0007669"/>
    <property type="project" value="InterPro"/>
</dbReference>
<dbReference type="InterPro" id="IPR036388">
    <property type="entry name" value="WH-like_DNA-bd_sf"/>
</dbReference>
<dbReference type="PANTHER" id="PTHR33164:SF94">
    <property type="entry name" value="TRANSCRIPTIONAL REGULATORY PROTEIN-RELATED"/>
    <property type="match status" value="1"/>
</dbReference>
<evidence type="ECO:0000259" key="4">
    <source>
        <dbReference type="PROSITE" id="PS50995"/>
    </source>
</evidence>
<dbReference type="Gene3D" id="1.10.10.10">
    <property type="entry name" value="Winged helix-like DNA-binding domain superfamily/Winged helix DNA-binding domain"/>
    <property type="match status" value="1"/>
</dbReference>
<keyword evidence="6" id="KW-1185">Reference proteome</keyword>
<dbReference type="EMBL" id="VIVQ01000001">
    <property type="protein sequence ID" value="TWE11439.1"/>
    <property type="molecule type" value="Genomic_DNA"/>
</dbReference>
<dbReference type="PANTHER" id="PTHR33164">
    <property type="entry name" value="TRANSCRIPTIONAL REGULATOR, MARR FAMILY"/>
    <property type="match status" value="1"/>
</dbReference>
<proteinExistence type="predicted"/>
<dbReference type="RefSeq" id="WP_145224711.1">
    <property type="nucleotide sequence ID" value="NZ_VIVQ01000001.1"/>
</dbReference>
<keyword evidence="1" id="KW-0805">Transcription regulation</keyword>